<dbReference type="EMBL" id="JARK01000590">
    <property type="protein sequence ID" value="EYC35743.1"/>
    <property type="molecule type" value="Genomic_DNA"/>
</dbReference>
<sequence>MQVYTVVPKNSCLMLDHPSADRAPYRIIYALRRGSVNALCSVRQVFFGKTIRQRLHLPRTGAPHLLRSVAQRSGCHVLPHLQRVDVPAHQSAGGAFMIHIPCTIGVDGKAFFADSGSYAVIVNHGISSIFSKLS</sequence>
<dbReference type="AlphaFoldDB" id="A0A016W9P7"/>
<evidence type="ECO:0000313" key="1">
    <source>
        <dbReference type="EMBL" id="EYC35743.1"/>
    </source>
</evidence>
<keyword evidence="2" id="KW-1185">Reference proteome</keyword>
<reference evidence="2" key="1">
    <citation type="journal article" date="2015" name="Nat. Genet.">
        <title>The genome and transcriptome of the zoonotic hookworm Ancylostoma ceylanicum identify infection-specific gene families.</title>
        <authorList>
            <person name="Schwarz E.M."/>
            <person name="Hu Y."/>
            <person name="Antoshechkin I."/>
            <person name="Miller M.M."/>
            <person name="Sternberg P.W."/>
            <person name="Aroian R.V."/>
        </authorList>
    </citation>
    <scope>NUCLEOTIDE SEQUENCE</scope>
    <source>
        <strain evidence="2">HY135</strain>
    </source>
</reference>
<name>A0A016W9P7_9BILA</name>
<proteinExistence type="predicted"/>
<evidence type="ECO:0000313" key="2">
    <source>
        <dbReference type="Proteomes" id="UP000024635"/>
    </source>
</evidence>
<protein>
    <submittedName>
        <fullName evidence="1">Uncharacterized protein</fullName>
    </submittedName>
</protein>
<comment type="caution">
    <text evidence="1">The sequence shown here is derived from an EMBL/GenBank/DDBJ whole genome shotgun (WGS) entry which is preliminary data.</text>
</comment>
<organism evidence="1 2">
    <name type="scientific">Ancylostoma ceylanicum</name>
    <dbReference type="NCBI Taxonomy" id="53326"/>
    <lineage>
        <taxon>Eukaryota</taxon>
        <taxon>Metazoa</taxon>
        <taxon>Ecdysozoa</taxon>
        <taxon>Nematoda</taxon>
        <taxon>Chromadorea</taxon>
        <taxon>Rhabditida</taxon>
        <taxon>Rhabditina</taxon>
        <taxon>Rhabditomorpha</taxon>
        <taxon>Strongyloidea</taxon>
        <taxon>Ancylostomatidae</taxon>
        <taxon>Ancylostomatinae</taxon>
        <taxon>Ancylostoma</taxon>
    </lineage>
</organism>
<gene>
    <name evidence="1" type="primary">Acey_s0990.g3306</name>
    <name evidence="1" type="ORF">Y032_0990g3306</name>
</gene>
<dbReference type="Proteomes" id="UP000024635">
    <property type="component" value="Unassembled WGS sequence"/>
</dbReference>
<accession>A0A016W9P7</accession>